<geneLocation type="plasmid" evidence="2">
    <name>pQBR57</name>
</geneLocation>
<gene>
    <name evidence="2" type="ORF">PQBR57_0374</name>
</gene>
<reference evidence="2" key="2">
    <citation type="submission" date="2015-06" db="EMBL/GenBank/DDBJ databases">
        <title>Environmentally co-occuring mercury resistance plasmids are genetically and phenotypically diverse and confer variable context-dependent fitness effects.</title>
        <authorList>
            <person name="Hall J.P.J."/>
            <person name="Harrison E."/>
            <person name="Lilley A.K."/>
            <person name="Paterson S."/>
            <person name="Spiers A.J."/>
            <person name="Brockhurst M.A."/>
        </authorList>
    </citation>
    <scope>NUCLEOTIDE SEQUENCE [LARGE SCALE GENOMIC DNA]</scope>
    <source>
        <strain evidence="2">SBW25</strain>
        <plasmid evidence="2">pQBR57</plasmid>
    </source>
</reference>
<name>A0A0G4E5T2_PSEFS</name>
<dbReference type="RefSeq" id="WP_192963484.1">
    <property type="nucleotide sequence ID" value="NZ_LN713926.1"/>
</dbReference>
<sequence>MTRITQQTLEAMLASGAFIASKTFKCGGIAAVCQFTFTYAILADLGELGYGRRWCYHDRMATLCALDDWDDFSTSPEGWHRETHTGTSRDIPAPEQSFSDSMPAT</sequence>
<proteinExistence type="predicted"/>
<feature type="compositionally biased region" description="Polar residues" evidence="1">
    <location>
        <begin position="96"/>
        <end position="105"/>
    </location>
</feature>
<keyword evidence="2" id="KW-0614">Plasmid</keyword>
<evidence type="ECO:0000313" key="2">
    <source>
        <dbReference type="EMBL" id="CEK42327.1"/>
    </source>
</evidence>
<feature type="region of interest" description="Disordered" evidence="1">
    <location>
        <begin position="75"/>
        <end position="105"/>
    </location>
</feature>
<evidence type="ECO:0000256" key="1">
    <source>
        <dbReference type="SAM" id="MobiDB-lite"/>
    </source>
</evidence>
<accession>A0A0G4E5T2</accession>
<dbReference type="AlphaFoldDB" id="A0A0G4E5T2"/>
<protein>
    <submittedName>
        <fullName evidence="2">Uncharacterized protein</fullName>
    </submittedName>
</protein>
<reference evidence="2" key="1">
    <citation type="submission" date="2014-12" db="EMBL/GenBank/DDBJ databases">
        <authorList>
            <person name="Hall J."/>
        </authorList>
    </citation>
    <scope>NUCLEOTIDE SEQUENCE [LARGE SCALE GENOMIC DNA]</scope>
    <source>
        <strain evidence="2">SBW25</strain>
        <plasmid evidence="2">pQBR57</plasmid>
    </source>
</reference>
<organism evidence="2">
    <name type="scientific">Pseudomonas fluorescens (strain SBW25)</name>
    <dbReference type="NCBI Taxonomy" id="216595"/>
    <lineage>
        <taxon>Bacteria</taxon>
        <taxon>Pseudomonadati</taxon>
        <taxon>Pseudomonadota</taxon>
        <taxon>Gammaproteobacteria</taxon>
        <taxon>Pseudomonadales</taxon>
        <taxon>Pseudomonadaceae</taxon>
        <taxon>Pseudomonas</taxon>
    </lineage>
</organism>
<dbReference type="EMBL" id="LN713926">
    <property type="protein sequence ID" value="CEK42327.1"/>
    <property type="molecule type" value="Genomic_DNA"/>
</dbReference>